<keyword evidence="3" id="KW-0813">Transport</keyword>
<evidence type="ECO:0000256" key="9">
    <source>
        <dbReference type="ARBA" id="ARBA00023065"/>
    </source>
</evidence>
<feature type="transmembrane region" description="Helical" evidence="13">
    <location>
        <begin position="150"/>
        <end position="180"/>
    </location>
</feature>
<comment type="similarity">
    <text evidence="2">Belongs to the TMEM175 family.</text>
</comment>
<dbReference type="EMBL" id="JAJJMO010000001">
    <property type="protein sequence ID" value="MCC9070815.1"/>
    <property type="molecule type" value="Genomic_DNA"/>
</dbReference>
<keyword evidence="15" id="KW-1185">Reference proteome</keyword>
<evidence type="ECO:0000313" key="15">
    <source>
        <dbReference type="Proteomes" id="UP001430919"/>
    </source>
</evidence>
<feature type="transmembrane region" description="Helical" evidence="13">
    <location>
        <begin position="77"/>
        <end position="96"/>
    </location>
</feature>
<dbReference type="PANTHER" id="PTHR31462:SF5">
    <property type="entry name" value="ENDOSOMAL_LYSOSOMAL PROTON CHANNEL TMEM175"/>
    <property type="match status" value="1"/>
</dbReference>
<evidence type="ECO:0000256" key="2">
    <source>
        <dbReference type="ARBA" id="ARBA00006920"/>
    </source>
</evidence>
<sequence>MNKTRLEAFSDGVLAIIITIMILEIKVPEKESFRDLIPLIPKFLSYILSFIYVGIYWNNHHYLLHGLSKVNGKILWANLHLLFWLSLIPVSTGWMGEHNFAKASLALYGIILMLCAIAYNILQKYITLNEGKDSALTKALGKDLKGKVSIVLYFIGIVSSFYTEWISGACYLIVAFLWLIPDKRIEKIFNSAEKAIDS</sequence>
<evidence type="ECO:0000256" key="6">
    <source>
        <dbReference type="ARBA" id="ARBA00022826"/>
    </source>
</evidence>
<feature type="transmembrane region" description="Helical" evidence="13">
    <location>
        <begin position="6"/>
        <end position="27"/>
    </location>
</feature>
<keyword evidence="6" id="KW-0631">Potassium channel</keyword>
<comment type="subcellular location">
    <subcellularLocation>
        <location evidence="1">Membrane</location>
        <topology evidence="1">Multi-pass membrane protein</topology>
    </subcellularLocation>
</comment>
<evidence type="ECO:0000313" key="14">
    <source>
        <dbReference type="EMBL" id="MCC9070815.1"/>
    </source>
</evidence>
<keyword evidence="5 13" id="KW-0812">Transmembrane</keyword>
<evidence type="ECO:0000256" key="11">
    <source>
        <dbReference type="ARBA" id="ARBA00023303"/>
    </source>
</evidence>
<dbReference type="InterPro" id="IPR010617">
    <property type="entry name" value="TMEM175-like"/>
</dbReference>
<evidence type="ECO:0000256" key="3">
    <source>
        <dbReference type="ARBA" id="ARBA00022448"/>
    </source>
</evidence>
<keyword evidence="4" id="KW-0633">Potassium transport</keyword>
<keyword evidence="10 13" id="KW-0472">Membrane</keyword>
<keyword evidence="8 13" id="KW-1133">Transmembrane helix</keyword>
<dbReference type="Pfam" id="PF06736">
    <property type="entry name" value="TMEM175"/>
    <property type="match status" value="1"/>
</dbReference>
<feature type="transmembrane region" description="Helical" evidence="13">
    <location>
        <begin position="103"/>
        <end position="122"/>
    </location>
</feature>
<evidence type="ECO:0000256" key="7">
    <source>
        <dbReference type="ARBA" id="ARBA00022958"/>
    </source>
</evidence>
<comment type="catalytic activity">
    <reaction evidence="12">
        <text>K(+)(in) = K(+)(out)</text>
        <dbReference type="Rhea" id="RHEA:29463"/>
        <dbReference type="ChEBI" id="CHEBI:29103"/>
    </reaction>
</comment>
<evidence type="ECO:0000256" key="13">
    <source>
        <dbReference type="SAM" id="Phobius"/>
    </source>
</evidence>
<feature type="transmembrane region" description="Helical" evidence="13">
    <location>
        <begin position="39"/>
        <end position="57"/>
    </location>
</feature>
<dbReference type="Proteomes" id="UP001430919">
    <property type="component" value="Unassembled WGS sequence"/>
</dbReference>
<evidence type="ECO:0000256" key="10">
    <source>
        <dbReference type="ARBA" id="ARBA00023136"/>
    </source>
</evidence>
<dbReference type="RefSeq" id="WP_229987484.1">
    <property type="nucleotide sequence ID" value="NZ_JAJJMO010000001.1"/>
</dbReference>
<accession>A0ABS8MSC8</accession>
<proteinExistence type="inferred from homology"/>
<protein>
    <submittedName>
        <fullName evidence="14">TMEM175 family protein</fullName>
    </submittedName>
</protein>
<keyword evidence="11" id="KW-0407">Ion channel</keyword>
<evidence type="ECO:0000256" key="12">
    <source>
        <dbReference type="ARBA" id="ARBA00034430"/>
    </source>
</evidence>
<evidence type="ECO:0000256" key="8">
    <source>
        <dbReference type="ARBA" id="ARBA00022989"/>
    </source>
</evidence>
<evidence type="ECO:0000256" key="1">
    <source>
        <dbReference type="ARBA" id="ARBA00004141"/>
    </source>
</evidence>
<keyword evidence="7" id="KW-0630">Potassium</keyword>
<comment type="caution">
    <text evidence="14">The sequence shown here is derived from an EMBL/GenBank/DDBJ whole genome shotgun (WGS) entry which is preliminary data.</text>
</comment>
<evidence type="ECO:0000256" key="4">
    <source>
        <dbReference type="ARBA" id="ARBA00022538"/>
    </source>
</evidence>
<evidence type="ECO:0000256" key="5">
    <source>
        <dbReference type="ARBA" id="ARBA00022692"/>
    </source>
</evidence>
<dbReference type="PANTHER" id="PTHR31462">
    <property type="entry name" value="ENDOSOMAL/LYSOSOMAL POTASSIUM CHANNEL TMEM175"/>
    <property type="match status" value="1"/>
</dbReference>
<name>A0ABS8MSC8_9FLAO</name>
<organism evidence="14 15">
    <name type="scientific">Flavobacterium pisciphilum</name>
    <dbReference type="NCBI Taxonomy" id="2893755"/>
    <lineage>
        <taxon>Bacteria</taxon>
        <taxon>Pseudomonadati</taxon>
        <taxon>Bacteroidota</taxon>
        <taxon>Flavobacteriia</taxon>
        <taxon>Flavobacteriales</taxon>
        <taxon>Flavobacteriaceae</taxon>
        <taxon>Flavobacterium</taxon>
    </lineage>
</organism>
<keyword evidence="9" id="KW-0406">Ion transport</keyword>
<gene>
    <name evidence="14" type="ORF">LNQ49_04290</name>
</gene>
<reference evidence="14" key="1">
    <citation type="submission" date="2021-11" db="EMBL/GenBank/DDBJ databases">
        <title>Description of novel Flavobacterium species.</title>
        <authorList>
            <person name="Saticioglu I.B."/>
            <person name="Ay H."/>
            <person name="Altun S."/>
            <person name="Duman M."/>
        </authorList>
    </citation>
    <scope>NUCLEOTIDE SEQUENCE</scope>
    <source>
        <strain evidence="14">F-65</strain>
    </source>
</reference>